<feature type="transmembrane region" description="Helical" evidence="1">
    <location>
        <begin position="192"/>
        <end position="212"/>
    </location>
</feature>
<dbReference type="AlphaFoldDB" id="A0A811S835"/>
<name>A0A811S835_9POAL</name>
<dbReference type="Pfam" id="PF20100">
    <property type="entry name" value="DUF6490"/>
    <property type="match status" value="2"/>
</dbReference>
<comment type="caution">
    <text evidence="2">The sequence shown here is derived from an EMBL/GenBank/DDBJ whole genome shotgun (WGS) entry which is preliminary data.</text>
</comment>
<proteinExistence type="predicted"/>
<dbReference type="PANTHER" id="PTHR46610:SF11">
    <property type="entry name" value="PGG DOMAIN-CONTAINING PROTEIN"/>
    <property type="match status" value="1"/>
</dbReference>
<feature type="transmembrane region" description="Helical" evidence="1">
    <location>
        <begin position="166"/>
        <end position="186"/>
    </location>
</feature>
<protein>
    <submittedName>
        <fullName evidence="2">Uncharacterized protein</fullName>
    </submittedName>
</protein>
<reference evidence="2" key="1">
    <citation type="submission" date="2020-10" db="EMBL/GenBank/DDBJ databases">
        <authorList>
            <person name="Han B."/>
            <person name="Lu T."/>
            <person name="Zhao Q."/>
            <person name="Huang X."/>
            <person name="Zhao Y."/>
        </authorList>
    </citation>
    <scope>NUCLEOTIDE SEQUENCE</scope>
</reference>
<sequence>MSVLIRDHGNREQHWLWLHSWCAARQLAPTRIVEAPSLRKDPCGSCLTIGSAPIPDLATLTKLGLGALTFNTALAIDNSWGDAGSVAFVLAADAALVLLFLCFREFERGGRGRDAKIKAAVRDHVRLEGGAAHAAAGARGGLALGRRHGRRRKIVRLDMAEADQGYSTLTKLSLGALTFNSALAIYNSWGDAGSVAFVLAADAAFVLLFLCLREFERGGRGRDAKIKAAVWALTTLLTAMFASRVAPLMPPPVAAVVWLLAVATAAGGFWAFFLN</sequence>
<evidence type="ECO:0000313" key="2">
    <source>
        <dbReference type="EMBL" id="CAD6337730.1"/>
    </source>
</evidence>
<dbReference type="EMBL" id="CAJGYO010000018">
    <property type="protein sequence ID" value="CAD6337730.1"/>
    <property type="molecule type" value="Genomic_DNA"/>
</dbReference>
<gene>
    <name evidence="2" type="ORF">NCGR_LOCUS61828</name>
</gene>
<evidence type="ECO:0000313" key="3">
    <source>
        <dbReference type="Proteomes" id="UP000604825"/>
    </source>
</evidence>
<keyword evidence="3" id="KW-1185">Reference proteome</keyword>
<organism evidence="2 3">
    <name type="scientific">Miscanthus lutarioriparius</name>
    <dbReference type="NCBI Taxonomy" id="422564"/>
    <lineage>
        <taxon>Eukaryota</taxon>
        <taxon>Viridiplantae</taxon>
        <taxon>Streptophyta</taxon>
        <taxon>Embryophyta</taxon>
        <taxon>Tracheophyta</taxon>
        <taxon>Spermatophyta</taxon>
        <taxon>Magnoliopsida</taxon>
        <taxon>Liliopsida</taxon>
        <taxon>Poales</taxon>
        <taxon>Poaceae</taxon>
        <taxon>PACMAD clade</taxon>
        <taxon>Panicoideae</taxon>
        <taxon>Andropogonodae</taxon>
        <taxon>Andropogoneae</taxon>
        <taxon>Saccharinae</taxon>
        <taxon>Miscanthus</taxon>
    </lineage>
</organism>
<feature type="transmembrane region" description="Helical" evidence="1">
    <location>
        <begin position="255"/>
        <end position="274"/>
    </location>
</feature>
<feature type="transmembrane region" description="Helical" evidence="1">
    <location>
        <begin position="83"/>
        <end position="103"/>
    </location>
</feature>
<evidence type="ECO:0000256" key="1">
    <source>
        <dbReference type="SAM" id="Phobius"/>
    </source>
</evidence>
<keyword evidence="1" id="KW-0472">Membrane</keyword>
<keyword evidence="1" id="KW-0812">Transmembrane</keyword>
<dbReference type="Proteomes" id="UP000604825">
    <property type="component" value="Unassembled WGS sequence"/>
</dbReference>
<keyword evidence="1" id="KW-1133">Transmembrane helix</keyword>
<dbReference type="PANTHER" id="PTHR46610">
    <property type="entry name" value="OS05G0181300 PROTEIN"/>
    <property type="match status" value="1"/>
</dbReference>
<feature type="transmembrane region" description="Helical" evidence="1">
    <location>
        <begin position="224"/>
        <end position="243"/>
    </location>
</feature>
<accession>A0A811S835</accession>
<dbReference type="InterPro" id="IPR045501">
    <property type="entry name" value="DUF6490"/>
</dbReference>